<dbReference type="AlphaFoldDB" id="A0A8S1J4F1"/>
<evidence type="ECO:0000313" key="3">
    <source>
        <dbReference type="Proteomes" id="UP000708148"/>
    </source>
</evidence>
<dbReference type="Pfam" id="PF00089">
    <property type="entry name" value="Trypsin"/>
    <property type="match status" value="1"/>
</dbReference>
<evidence type="ECO:0000259" key="1">
    <source>
        <dbReference type="PROSITE" id="PS50240"/>
    </source>
</evidence>
<dbReference type="GO" id="GO:0006508">
    <property type="term" value="P:proteolysis"/>
    <property type="evidence" value="ECO:0007669"/>
    <property type="project" value="InterPro"/>
</dbReference>
<dbReference type="OrthoDB" id="10059102at2759"/>
<comment type="caution">
    <text evidence="2">The sequence shown here is derived from an EMBL/GenBank/DDBJ whole genome shotgun (WGS) entry which is preliminary data.</text>
</comment>
<dbReference type="EMBL" id="CAJHUC010001797">
    <property type="protein sequence ID" value="CAD7702346.1"/>
    <property type="molecule type" value="Genomic_DNA"/>
</dbReference>
<dbReference type="InterPro" id="IPR009003">
    <property type="entry name" value="Peptidase_S1_PA"/>
</dbReference>
<evidence type="ECO:0000313" key="2">
    <source>
        <dbReference type="EMBL" id="CAD7702346.1"/>
    </source>
</evidence>
<feature type="non-terminal residue" evidence="2">
    <location>
        <position position="1"/>
    </location>
</feature>
<accession>A0A8S1J4F1</accession>
<gene>
    <name evidence="2" type="ORF">OSTQU699_LOCUS7703</name>
</gene>
<protein>
    <recommendedName>
        <fullName evidence="1">Peptidase S1 domain-containing protein</fullName>
    </recommendedName>
</protein>
<dbReference type="InterPro" id="IPR043504">
    <property type="entry name" value="Peptidase_S1_PA_chymotrypsin"/>
</dbReference>
<organism evidence="2 3">
    <name type="scientific">Ostreobium quekettii</name>
    <dbReference type="NCBI Taxonomy" id="121088"/>
    <lineage>
        <taxon>Eukaryota</taxon>
        <taxon>Viridiplantae</taxon>
        <taxon>Chlorophyta</taxon>
        <taxon>core chlorophytes</taxon>
        <taxon>Ulvophyceae</taxon>
        <taxon>TCBD clade</taxon>
        <taxon>Bryopsidales</taxon>
        <taxon>Ostreobineae</taxon>
        <taxon>Ostreobiaceae</taxon>
        <taxon>Ostreobium</taxon>
    </lineage>
</organism>
<dbReference type="PROSITE" id="PS50240">
    <property type="entry name" value="TRYPSIN_DOM"/>
    <property type="match status" value="1"/>
</dbReference>
<sequence length="172" mass="18644">EVRVERAIPHPRWTGRVEGGFDVVLLRLPREVHVQMPSLPRPGSPGLYPNFMVHALRLDDRLETAQLQVIDSKLCPELPPLGKGQFCAYSSGATMTPGTSGGPLLTYNQQTEAGELGVVVGIVSYANFSALDKSGVGCLLVRDVVDWIEDIIYHKVAVKVTSAVPDLVSVLL</sequence>
<dbReference type="SUPFAM" id="SSF50494">
    <property type="entry name" value="Trypsin-like serine proteases"/>
    <property type="match status" value="1"/>
</dbReference>
<keyword evidence="3" id="KW-1185">Reference proteome</keyword>
<dbReference type="Gene3D" id="2.40.10.10">
    <property type="entry name" value="Trypsin-like serine proteases"/>
    <property type="match status" value="1"/>
</dbReference>
<reference evidence="2" key="1">
    <citation type="submission" date="2020-12" db="EMBL/GenBank/DDBJ databases">
        <authorList>
            <person name="Iha C."/>
        </authorList>
    </citation>
    <scope>NUCLEOTIDE SEQUENCE</scope>
</reference>
<name>A0A8S1J4F1_9CHLO</name>
<dbReference type="InterPro" id="IPR001254">
    <property type="entry name" value="Trypsin_dom"/>
</dbReference>
<proteinExistence type="predicted"/>
<dbReference type="Proteomes" id="UP000708148">
    <property type="component" value="Unassembled WGS sequence"/>
</dbReference>
<dbReference type="GO" id="GO:0004252">
    <property type="term" value="F:serine-type endopeptidase activity"/>
    <property type="evidence" value="ECO:0007669"/>
    <property type="project" value="InterPro"/>
</dbReference>
<feature type="domain" description="Peptidase S1" evidence="1">
    <location>
        <begin position="1"/>
        <end position="153"/>
    </location>
</feature>